<evidence type="ECO:0000256" key="1">
    <source>
        <dbReference type="SAM" id="Coils"/>
    </source>
</evidence>
<dbReference type="OrthoDB" id="1939598at2759"/>
<dbReference type="PROSITE" id="PS00036">
    <property type="entry name" value="BZIP_BASIC"/>
    <property type="match status" value="1"/>
</dbReference>
<keyword evidence="5" id="KW-1185">Reference proteome</keyword>
<dbReference type="InterPro" id="IPR046347">
    <property type="entry name" value="bZIP_sf"/>
</dbReference>
<gene>
    <name evidence="4" type="ORF">LAME_0F08702G</name>
</gene>
<dbReference type="GO" id="GO:0003700">
    <property type="term" value="F:DNA-binding transcription factor activity"/>
    <property type="evidence" value="ECO:0007669"/>
    <property type="project" value="InterPro"/>
</dbReference>
<feature type="region of interest" description="Disordered" evidence="2">
    <location>
        <begin position="1"/>
        <end position="36"/>
    </location>
</feature>
<feature type="domain" description="BZIP" evidence="3">
    <location>
        <begin position="187"/>
        <end position="201"/>
    </location>
</feature>
<dbReference type="Gene3D" id="1.20.5.170">
    <property type="match status" value="1"/>
</dbReference>
<dbReference type="Pfam" id="PF07716">
    <property type="entry name" value="bZIP_2"/>
    <property type="match status" value="1"/>
</dbReference>
<feature type="region of interest" description="Disordered" evidence="2">
    <location>
        <begin position="147"/>
        <end position="173"/>
    </location>
</feature>
<organism evidence="4 5">
    <name type="scientific">Lachancea meyersii CBS 8951</name>
    <dbReference type="NCBI Taxonomy" id="1266667"/>
    <lineage>
        <taxon>Eukaryota</taxon>
        <taxon>Fungi</taxon>
        <taxon>Dikarya</taxon>
        <taxon>Ascomycota</taxon>
        <taxon>Saccharomycotina</taxon>
        <taxon>Saccharomycetes</taxon>
        <taxon>Saccharomycetales</taxon>
        <taxon>Saccharomycetaceae</taxon>
        <taxon>Lachancea</taxon>
    </lineage>
</organism>
<feature type="region of interest" description="Disordered" evidence="2">
    <location>
        <begin position="48"/>
        <end position="95"/>
    </location>
</feature>
<keyword evidence="1" id="KW-0175">Coiled coil</keyword>
<feature type="compositionally biased region" description="Low complexity" evidence="2">
    <location>
        <begin position="70"/>
        <end position="81"/>
    </location>
</feature>
<dbReference type="InterPro" id="IPR004827">
    <property type="entry name" value="bZIP"/>
</dbReference>
<evidence type="ECO:0000259" key="3">
    <source>
        <dbReference type="PROSITE" id="PS00036"/>
    </source>
</evidence>
<evidence type="ECO:0000313" key="5">
    <source>
        <dbReference type="Proteomes" id="UP000191144"/>
    </source>
</evidence>
<proteinExistence type="predicted"/>
<dbReference type="SUPFAM" id="SSF57959">
    <property type="entry name" value="Leucine zipper domain"/>
    <property type="match status" value="1"/>
</dbReference>
<dbReference type="AlphaFoldDB" id="A0A1G4JUY9"/>
<evidence type="ECO:0000256" key="2">
    <source>
        <dbReference type="SAM" id="MobiDB-lite"/>
    </source>
</evidence>
<name>A0A1G4JUY9_9SACH</name>
<accession>A0A1G4JUY9</accession>
<dbReference type="Proteomes" id="UP000191144">
    <property type="component" value="Chromosome F"/>
</dbReference>
<evidence type="ECO:0000313" key="4">
    <source>
        <dbReference type="EMBL" id="SCU94697.1"/>
    </source>
</evidence>
<feature type="coiled-coil region" evidence="1">
    <location>
        <begin position="203"/>
        <end position="247"/>
    </location>
</feature>
<dbReference type="CDD" id="cd14705">
    <property type="entry name" value="bZIP_Zip1"/>
    <property type="match status" value="1"/>
</dbReference>
<reference evidence="5" key="1">
    <citation type="submission" date="2016-03" db="EMBL/GenBank/DDBJ databases">
        <authorList>
            <person name="Devillers Hugo."/>
        </authorList>
    </citation>
    <scope>NUCLEOTIDE SEQUENCE [LARGE SCALE GENOMIC DNA]</scope>
</reference>
<protein>
    <submittedName>
        <fullName evidence="4">LAME_0F08702g1_1</fullName>
    </submittedName>
</protein>
<sequence length="270" mass="30697">MGYEDKNDGTMSADKIGSLLERGPLSSHKGTLSSQQYREKFQDMYTRFFNHSSSDEASSEDETTGEKRTQQQLQQQQQQKQWNGASSGGNGETTDLSRQLHDLISSNSELGSRLLSLLLVSSGNAKDIICAVNKGDLEGLKKLDLQKSQASGRPLATAGASSPSDGRTQRRYTEEELSEFRKVELEKRRKNTEASARFRVRKKQQQREKAERLKQLNSQISELYSTIENLLDENRFWKGKLEEVNERKSREMLDKIKGRRLKEEDDAATL</sequence>
<dbReference type="EMBL" id="LT598477">
    <property type="protein sequence ID" value="SCU94697.1"/>
    <property type="molecule type" value="Genomic_DNA"/>
</dbReference>